<proteinExistence type="predicted"/>
<protein>
    <submittedName>
        <fullName evidence="1">Uncharacterized protein</fullName>
    </submittedName>
</protein>
<dbReference type="AlphaFoldDB" id="A0A0F9IZ23"/>
<feature type="non-terminal residue" evidence="1">
    <location>
        <position position="1"/>
    </location>
</feature>
<name>A0A0F9IZ23_9ZZZZ</name>
<accession>A0A0F9IZ23</accession>
<dbReference type="EMBL" id="LAZR01019519">
    <property type="protein sequence ID" value="KKL92247.1"/>
    <property type="molecule type" value="Genomic_DNA"/>
</dbReference>
<evidence type="ECO:0000313" key="1">
    <source>
        <dbReference type="EMBL" id="KKL92247.1"/>
    </source>
</evidence>
<organism evidence="1">
    <name type="scientific">marine sediment metagenome</name>
    <dbReference type="NCBI Taxonomy" id="412755"/>
    <lineage>
        <taxon>unclassified sequences</taxon>
        <taxon>metagenomes</taxon>
        <taxon>ecological metagenomes</taxon>
    </lineage>
</organism>
<gene>
    <name evidence="1" type="ORF">LCGC14_1886580</name>
</gene>
<reference evidence="1" key="1">
    <citation type="journal article" date="2015" name="Nature">
        <title>Complex archaea that bridge the gap between prokaryotes and eukaryotes.</title>
        <authorList>
            <person name="Spang A."/>
            <person name="Saw J.H."/>
            <person name="Jorgensen S.L."/>
            <person name="Zaremba-Niedzwiedzka K."/>
            <person name="Martijn J."/>
            <person name="Lind A.E."/>
            <person name="van Eijk R."/>
            <person name="Schleper C."/>
            <person name="Guy L."/>
            <person name="Ettema T.J."/>
        </authorList>
    </citation>
    <scope>NUCLEOTIDE SEQUENCE</scope>
</reference>
<sequence length="89" mass="10438">EIRETNLTLDESITKLNNLISVISKQIEEETKKIKTSIKPIIDSYELNQLRDYDKIIGEIDPLQSNHSEIRELIDKFQKVISDLRNIKK</sequence>
<comment type="caution">
    <text evidence="1">The sequence shown here is derived from an EMBL/GenBank/DDBJ whole genome shotgun (WGS) entry which is preliminary data.</text>
</comment>